<reference evidence="1 2" key="1">
    <citation type="journal article" date="2019" name="Int. J. Syst. Evol. Microbiol.">
        <title>The Global Catalogue of Microorganisms (GCM) 10K type strain sequencing project: providing services to taxonomists for standard genome sequencing and annotation.</title>
        <authorList>
            <consortium name="The Broad Institute Genomics Platform"/>
            <consortium name="The Broad Institute Genome Sequencing Center for Infectious Disease"/>
            <person name="Wu L."/>
            <person name="Ma J."/>
        </authorList>
    </citation>
    <scope>NUCLEOTIDE SEQUENCE [LARGE SCALE GENOMIC DNA]</scope>
    <source>
        <strain evidence="1 2">JCM 14307</strain>
    </source>
</reference>
<organism evidence="1 2">
    <name type="scientific">Kribbella yunnanensis</name>
    <dbReference type="NCBI Taxonomy" id="190194"/>
    <lineage>
        <taxon>Bacteria</taxon>
        <taxon>Bacillati</taxon>
        <taxon>Actinomycetota</taxon>
        <taxon>Actinomycetes</taxon>
        <taxon>Propionibacteriales</taxon>
        <taxon>Kribbellaceae</taxon>
        <taxon>Kribbella</taxon>
    </lineage>
</organism>
<name>A0ABN2H0N4_9ACTN</name>
<gene>
    <name evidence="1" type="ORF">GCM10009745_24890</name>
</gene>
<keyword evidence="2" id="KW-1185">Reference proteome</keyword>
<dbReference type="EMBL" id="BAAANF010000008">
    <property type="protein sequence ID" value="GAA1679976.1"/>
    <property type="molecule type" value="Genomic_DNA"/>
</dbReference>
<comment type="caution">
    <text evidence="1">The sequence shown here is derived from an EMBL/GenBank/DDBJ whole genome shotgun (WGS) entry which is preliminary data.</text>
</comment>
<evidence type="ECO:0000313" key="2">
    <source>
        <dbReference type="Proteomes" id="UP001500280"/>
    </source>
</evidence>
<protein>
    <submittedName>
        <fullName evidence="1">Uncharacterized protein</fullName>
    </submittedName>
</protein>
<dbReference type="Proteomes" id="UP001500280">
    <property type="component" value="Unassembled WGS sequence"/>
</dbReference>
<dbReference type="RefSeq" id="WP_344149695.1">
    <property type="nucleotide sequence ID" value="NZ_BAAANF010000008.1"/>
</dbReference>
<evidence type="ECO:0000313" key="1">
    <source>
        <dbReference type="EMBL" id="GAA1679976.1"/>
    </source>
</evidence>
<proteinExistence type="predicted"/>
<sequence>MRKVGFELRPREGGGTEFVPLVNGVSLIDLIARYERGEGLDPAGVYSGLVLDAAAFGSLRKYLLGAPSTQYALLGCICGDTGCWPLQARIHADADTVTWDSFHQPHRPERDYSGFGPFVFDRPQYDKALQLLN</sequence>
<accession>A0ABN2H0N4</accession>